<evidence type="ECO:0000313" key="4">
    <source>
        <dbReference type="Proteomes" id="UP001239522"/>
    </source>
</evidence>
<keyword evidence="3" id="KW-0614">Plasmid</keyword>
<feature type="domain" description="Condensation" evidence="2">
    <location>
        <begin position="100"/>
        <end position="417"/>
    </location>
</feature>
<sequence length="678" mass="72233">MNGGRPNPGGVLCVTHTASATTPDGSHVLELHGALTQAEADRLAARLVERHHAFSVLFTSRTDSHHTLTLVPRDTARGRTPLSPELLADVLLLPGGARTVPLSGTQSARVRAAVRAPDDPGRHIEQVALRWTGPLDPHRFVAAWQSVAAREVVLRSAFDWVATPRLVLHDHADIEVAHRSRTAFRSWNELLADDRAQGFPLNRAGLLRLTLFEDAPPEADGSGPSTRVLLTYHRALLDERAVHVLLRAFYRAYLAGGALPGGERRPDVRDHARWLAAQSPDAARAYWSRAAPPPDAADGPGRPSGPTRQSGDARIRRRLSPAQVLRLRSWATARGAGECSALHLVWALLLHRATESPVRPGHVTFGVRLSGRDVALSGAADVPGLLGGCAPLTVTVDPAEPLEVLMLRLRDAGLDMANYPWVSEELLSQWTGREVRAADTTVDFDSRPPMVPAVRAELEAQGIRVDVPRLVGGSGAAVTLVARHEPDGSLGLTSLYDRAVLRDDDAALLLSQCVRMLRALAEFTDAGTTVAQLVQVLDGLDVPRAAVRPPRARVPRAPSLTTLRRGEPGADVICLIAQEGVVAGAYDRFARLHEGPERIVELRCQGPPLALPSALVEAVRGGGLLLCGCGPGAVTAYEIARTVAPGRVPVVVMAGTGSAEASADALAAALRSVVTGRT</sequence>
<geneLocation type="plasmid" evidence="3 4">
    <name>unnamed1</name>
</geneLocation>
<accession>A0ABY9HW12</accession>
<dbReference type="SUPFAM" id="SSF52777">
    <property type="entry name" value="CoA-dependent acyltransferases"/>
    <property type="match status" value="2"/>
</dbReference>
<dbReference type="Pfam" id="PF00668">
    <property type="entry name" value="Condensation"/>
    <property type="match status" value="1"/>
</dbReference>
<proteinExistence type="predicted"/>
<dbReference type="Gene3D" id="3.30.559.30">
    <property type="entry name" value="Nonribosomal peptide synthetase, condensation domain"/>
    <property type="match status" value="1"/>
</dbReference>
<feature type="region of interest" description="Disordered" evidence="1">
    <location>
        <begin position="289"/>
        <end position="315"/>
    </location>
</feature>
<evidence type="ECO:0000256" key="1">
    <source>
        <dbReference type="SAM" id="MobiDB-lite"/>
    </source>
</evidence>
<dbReference type="Gene3D" id="3.30.559.10">
    <property type="entry name" value="Chloramphenicol acetyltransferase-like domain"/>
    <property type="match status" value="1"/>
</dbReference>
<dbReference type="PANTHER" id="PTHR45527">
    <property type="entry name" value="NONRIBOSOMAL PEPTIDE SYNTHETASE"/>
    <property type="match status" value="1"/>
</dbReference>
<dbReference type="Proteomes" id="UP001239522">
    <property type="component" value="Plasmid unnamed1"/>
</dbReference>
<evidence type="ECO:0000313" key="3">
    <source>
        <dbReference type="EMBL" id="WLQ38516.1"/>
    </source>
</evidence>
<dbReference type="PANTHER" id="PTHR45527:SF1">
    <property type="entry name" value="FATTY ACID SYNTHASE"/>
    <property type="match status" value="1"/>
</dbReference>
<reference evidence="3 4" key="1">
    <citation type="submission" date="2023-03" db="EMBL/GenBank/DDBJ databases">
        <title>Isolation and description of six Streptomyces strains from soil environments, able to metabolize different microbial glucans.</title>
        <authorList>
            <person name="Widen T."/>
            <person name="Larsbrink J."/>
        </authorList>
    </citation>
    <scope>NUCLEOTIDE SEQUENCE [LARGE SCALE GENOMIC DNA]</scope>
    <source>
        <strain evidence="3 4">Mut1</strain>
        <plasmid evidence="3 4">unnamed1</plasmid>
    </source>
</reference>
<dbReference type="InterPro" id="IPR001242">
    <property type="entry name" value="Condensation_dom"/>
</dbReference>
<organism evidence="3 4">
    <name type="scientific">Streptomyces castrisilvae</name>
    <dbReference type="NCBI Taxonomy" id="3033811"/>
    <lineage>
        <taxon>Bacteria</taxon>
        <taxon>Bacillati</taxon>
        <taxon>Actinomycetota</taxon>
        <taxon>Actinomycetes</taxon>
        <taxon>Kitasatosporales</taxon>
        <taxon>Streptomycetaceae</taxon>
        <taxon>Streptomyces</taxon>
    </lineage>
</organism>
<name>A0ABY9HW12_9ACTN</name>
<keyword evidence="4" id="KW-1185">Reference proteome</keyword>
<dbReference type="RefSeq" id="WP_306061619.1">
    <property type="nucleotide sequence ID" value="NZ_CP120998.1"/>
</dbReference>
<dbReference type="EMBL" id="CP120998">
    <property type="protein sequence ID" value="WLQ38516.1"/>
    <property type="molecule type" value="Genomic_DNA"/>
</dbReference>
<protein>
    <submittedName>
        <fullName evidence="3">Condensation domain-containing protein</fullName>
    </submittedName>
</protein>
<dbReference type="InterPro" id="IPR023213">
    <property type="entry name" value="CAT-like_dom_sf"/>
</dbReference>
<feature type="compositionally biased region" description="Low complexity" evidence="1">
    <location>
        <begin position="296"/>
        <end position="306"/>
    </location>
</feature>
<evidence type="ECO:0000259" key="2">
    <source>
        <dbReference type="Pfam" id="PF00668"/>
    </source>
</evidence>
<gene>
    <name evidence="3" type="ORF">P8A18_33925</name>
</gene>